<dbReference type="InterPro" id="IPR050519">
    <property type="entry name" value="Glycosyltransf_28_UgtP"/>
</dbReference>
<dbReference type="SUPFAM" id="SSF53756">
    <property type="entry name" value="UDP-Glycosyltransferase/glycogen phosphorylase"/>
    <property type="match status" value="1"/>
</dbReference>
<accession>A0A5J4Z8T0</accession>
<evidence type="ECO:0000313" key="1">
    <source>
        <dbReference type="EMBL" id="KAA8499462.1"/>
    </source>
</evidence>
<dbReference type="PANTHER" id="PTHR43025:SF3">
    <property type="entry name" value="MONOGALACTOSYLDIACYLGLYCEROL SYNTHASE 1, CHLOROPLASTIC"/>
    <property type="match status" value="1"/>
</dbReference>
<evidence type="ECO:0000313" key="2">
    <source>
        <dbReference type="Proteomes" id="UP000324585"/>
    </source>
</evidence>
<protein>
    <submittedName>
        <fullName evidence="1">Putative monogalactosyldiacylglycerol synthase 2, chloroplastic</fullName>
    </submittedName>
</protein>
<dbReference type="EMBL" id="VRMN01000001">
    <property type="protein sequence ID" value="KAA8499462.1"/>
    <property type="molecule type" value="Genomic_DNA"/>
</dbReference>
<dbReference type="Gene3D" id="3.40.50.2000">
    <property type="entry name" value="Glycogen Phosphorylase B"/>
    <property type="match status" value="1"/>
</dbReference>
<dbReference type="OMA" id="LNVICIC"/>
<name>A0A5J4Z8T0_PORPP</name>
<proteinExistence type="predicted"/>
<dbReference type="AlphaFoldDB" id="A0A5J4Z8T0"/>
<sequence length="412" mass="45161">MLTARVLFVYGSGGAGHYASALALRDALLRHETRARFGDVQLRIELVDGSQLAGATNADRVYNAAVMSGLPGLTSILYWLARTMQPLSQRVLARQMKSSIDNLQVTGGVVHLVVSFVPFLNPALLYALPHIPYLTVITDFEHSEEHPWLQDQRQICFCPTREVARQARQLGWPDTHVQETSGMLVRGEFYEAAAALASDRATESRTGKGNNKLIVVLFGGLPPTGLVFRIVQAVIDRKCNCTLAVVCAKNRRLKQLLESSFGVKPSAGPTTLELHGYLDTEQLAGLMARAEAIIAKPGPGVTAEADVLCVPVLFPLFGFRVMAQEQPVLRRALEQSKGISCRSIDHLVDIIESPDQLDTMRRSIVRANNVVAGTAQDPTGPNRSLYEIVDFLVRHVPRTVTANPYVDSTVSW</sequence>
<reference evidence="2" key="1">
    <citation type="journal article" date="2019" name="Nat. Commun.">
        <title>Expansion of phycobilisome linker gene families in mesophilic red algae.</title>
        <authorList>
            <person name="Lee J."/>
            <person name="Kim D."/>
            <person name="Bhattacharya D."/>
            <person name="Yoon H.S."/>
        </authorList>
    </citation>
    <scope>NUCLEOTIDE SEQUENCE [LARGE SCALE GENOMIC DNA]</scope>
    <source>
        <strain evidence="2">CCMP 1328</strain>
    </source>
</reference>
<keyword evidence="2" id="KW-1185">Reference proteome</keyword>
<comment type="caution">
    <text evidence="1">The sequence shown here is derived from an EMBL/GenBank/DDBJ whole genome shotgun (WGS) entry which is preliminary data.</text>
</comment>
<dbReference type="PANTHER" id="PTHR43025">
    <property type="entry name" value="MONOGALACTOSYLDIACYLGLYCEROL SYNTHASE"/>
    <property type="match status" value="1"/>
</dbReference>
<organism evidence="1 2">
    <name type="scientific">Porphyridium purpureum</name>
    <name type="common">Red alga</name>
    <name type="synonym">Porphyridium cruentum</name>
    <dbReference type="NCBI Taxonomy" id="35688"/>
    <lineage>
        <taxon>Eukaryota</taxon>
        <taxon>Rhodophyta</taxon>
        <taxon>Bangiophyceae</taxon>
        <taxon>Porphyridiales</taxon>
        <taxon>Porphyridiaceae</taxon>
        <taxon>Porphyridium</taxon>
    </lineage>
</organism>
<dbReference type="Proteomes" id="UP000324585">
    <property type="component" value="Unassembled WGS sequence"/>
</dbReference>
<gene>
    <name evidence="1" type="ORF">FVE85_7047</name>
</gene>